<feature type="repeat" description="TPR" evidence="1">
    <location>
        <begin position="169"/>
        <end position="202"/>
    </location>
</feature>
<organism evidence="3 4">
    <name type="scientific">Paenibacillus faecis</name>
    <dbReference type="NCBI Taxonomy" id="862114"/>
    <lineage>
        <taxon>Bacteria</taxon>
        <taxon>Bacillati</taxon>
        <taxon>Bacillota</taxon>
        <taxon>Bacilli</taxon>
        <taxon>Bacillales</taxon>
        <taxon>Paenibacillaceae</taxon>
        <taxon>Paenibacillus</taxon>
    </lineage>
</organism>
<dbReference type="InterPro" id="IPR019734">
    <property type="entry name" value="TPR_rpt"/>
</dbReference>
<dbReference type="Pfam" id="PF13181">
    <property type="entry name" value="TPR_8"/>
    <property type="match status" value="1"/>
</dbReference>
<keyword evidence="1" id="KW-0802">TPR repeat</keyword>
<dbReference type="RefSeq" id="WP_148449942.1">
    <property type="nucleotide sequence ID" value="NZ_VSDO01000001.1"/>
</dbReference>
<keyword evidence="4" id="KW-1185">Reference proteome</keyword>
<gene>
    <name evidence="3" type="ORF">FRY98_01590</name>
</gene>
<dbReference type="Gene3D" id="1.25.40.10">
    <property type="entry name" value="Tetratricopeptide repeat domain"/>
    <property type="match status" value="2"/>
</dbReference>
<comment type="caution">
    <text evidence="3">The sequence shown here is derived from an EMBL/GenBank/DDBJ whole genome shotgun (WGS) entry which is preliminary data.</text>
</comment>
<keyword evidence="2" id="KW-0812">Transmembrane</keyword>
<name>A0A5D0CXE7_9BACL</name>
<accession>A0A5D0CXE7</accession>
<dbReference type="SMART" id="SM00028">
    <property type="entry name" value="TPR"/>
    <property type="match status" value="3"/>
</dbReference>
<evidence type="ECO:0000256" key="1">
    <source>
        <dbReference type="PROSITE-ProRule" id="PRU00339"/>
    </source>
</evidence>
<evidence type="ECO:0000256" key="2">
    <source>
        <dbReference type="SAM" id="Phobius"/>
    </source>
</evidence>
<keyword evidence="2" id="KW-1133">Transmembrane helix</keyword>
<reference evidence="3 4" key="1">
    <citation type="submission" date="2019-08" db="EMBL/GenBank/DDBJ databases">
        <title>Genome sequencing of Paenibacillus faecis DSM 23593(T).</title>
        <authorList>
            <person name="Kook J.-K."/>
            <person name="Park S.-N."/>
            <person name="Lim Y.K."/>
        </authorList>
    </citation>
    <scope>NUCLEOTIDE SEQUENCE [LARGE SCALE GENOMIC DNA]</scope>
    <source>
        <strain evidence="3 4">DSM 23593</strain>
    </source>
</reference>
<proteinExistence type="predicted"/>
<dbReference type="SUPFAM" id="SSF48452">
    <property type="entry name" value="TPR-like"/>
    <property type="match status" value="1"/>
</dbReference>
<protein>
    <submittedName>
        <fullName evidence="3">Tetratricopeptide repeat protein</fullName>
    </submittedName>
</protein>
<dbReference type="PROSITE" id="PS50005">
    <property type="entry name" value="TPR"/>
    <property type="match status" value="1"/>
</dbReference>
<evidence type="ECO:0000313" key="4">
    <source>
        <dbReference type="Proteomes" id="UP000325218"/>
    </source>
</evidence>
<dbReference type="InterPro" id="IPR011990">
    <property type="entry name" value="TPR-like_helical_dom_sf"/>
</dbReference>
<dbReference type="EMBL" id="VSDO01000001">
    <property type="protein sequence ID" value="TYA14408.1"/>
    <property type="molecule type" value="Genomic_DNA"/>
</dbReference>
<dbReference type="OrthoDB" id="2658060at2"/>
<sequence>MSKLMLFILLTWLIGNPWIAVIILLAVLYFIDRRFIGVFPSISRPFKRYRNISKLRQQLSLSPFDVSAKRELAGLLLERKKYKEALALLEEVRDYSESSAEYWDDLGTATIGLGRLDEGEAMKLQAIRLNERVRYGQPYLTLALAFKETNPEKALVYVGKYGEIQSSSSEACYLLGSLYRSLGRKEEANQAFQESIAVYRSLPKFKKRHERKWAVRSYFSSLFV</sequence>
<keyword evidence="2" id="KW-0472">Membrane</keyword>
<evidence type="ECO:0000313" key="3">
    <source>
        <dbReference type="EMBL" id="TYA14408.1"/>
    </source>
</evidence>
<dbReference type="Proteomes" id="UP000325218">
    <property type="component" value="Unassembled WGS sequence"/>
</dbReference>
<dbReference type="AlphaFoldDB" id="A0A5D0CXE7"/>
<feature type="transmembrane region" description="Helical" evidence="2">
    <location>
        <begin position="6"/>
        <end position="31"/>
    </location>
</feature>